<dbReference type="GO" id="GO:0004803">
    <property type="term" value="F:transposase activity"/>
    <property type="evidence" value="ECO:0007669"/>
    <property type="project" value="InterPro"/>
</dbReference>
<evidence type="ECO:0000256" key="1">
    <source>
        <dbReference type="ARBA" id="ARBA00002190"/>
    </source>
</evidence>
<evidence type="ECO:0000256" key="2">
    <source>
        <dbReference type="ARBA" id="ARBA00010961"/>
    </source>
</evidence>
<name>A0A5B8JX62_9MOLU</name>
<dbReference type="Proteomes" id="UP000318927">
    <property type="component" value="Chromosome"/>
</dbReference>
<dbReference type="GO" id="GO:0003677">
    <property type="term" value="F:DNA binding"/>
    <property type="evidence" value="ECO:0007669"/>
    <property type="project" value="UniProtKB-KW"/>
</dbReference>
<dbReference type="OrthoDB" id="400170at2"/>
<protein>
    <submittedName>
        <fullName evidence="6">Uncharacterized protein</fullName>
    </submittedName>
</protein>
<proteinExistence type="inferred from homology"/>
<comment type="function">
    <text evidence="1">Required for the transposition of the insertion element.</text>
</comment>
<reference evidence="6 7" key="1">
    <citation type="journal article" date="2019" name="Microbiol. Resour. Announc.">
        <title>Complete Genome Sequences of Three Mycoplasma anserisalpingitis (Mycoplasma sp. 1220) Strains.</title>
        <authorList>
            <person name="Grozner D."/>
            <person name="Forro B."/>
            <person name="Kovacs A.B."/>
            <person name="Marton S."/>
            <person name="Banyai K."/>
            <person name="Kreizinger Z."/>
            <person name="Sulyok K.M."/>
            <person name="Gyuranecz M."/>
        </authorList>
    </citation>
    <scope>NUCLEOTIDE SEQUENCE [LARGE SCALE GENOMIC DNA]</scope>
    <source>
        <strain evidence="6 7">ATCC:BAA-2147</strain>
    </source>
</reference>
<dbReference type="EMBL" id="CP042295">
    <property type="protein sequence ID" value="QDY86810.1"/>
    <property type="molecule type" value="Genomic_DNA"/>
</dbReference>
<evidence type="ECO:0000313" key="6">
    <source>
        <dbReference type="EMBL" id="QDY86810.1"/>
    </source>
</evidence>
<organism evidence="6 7">
    <name type="scientific">Mycoplasma anserisalpingitidis</name>
    <dbReference type="NCBI Taxonomy" id="519450"/>
    <lineage>
        <taxon>Bacteria</taxon>
        <taxon>Bacillati</taxon>
        <taxon>Mycoplasmatota</taxon>
        <taxon>Mollicutes</taxon>
        <taxon>Mycoplasmataceae</taxon>
        <taxon>Mycoplasma</taxon>
    </lineage>
</organism>
<dbReference type="AlphaFoldDB" id="A0A5B8JX62"/>
<accession>A0A5B8JX62</accession>
<sequence length="145" mass="17693">MTLKKINELKIKKTLEIRDKFTFIINVMLKAEFELFFEKLLNNLISKDDEKKPQRNGFYKRKIQTRYGYVYYDYPRIRNYKFVSEIMSKHKVNLPEFEELLTIILEMNPINQPELEGVLRDFFTTKLSNEFYKKVTPIITRYLMK</sequence>
<dbReference type="KEGG" id="mans:FRW55_01370"/>
<dbReference type="RefSeq" id="WP_146368412.1">
    <property type="nucleotide sequence ID" value="NZ_CP042295.1"/>
</dbReference>
<evidence type="ECO:0000256" key="4">
    <source>
        <dbReference type="ARBA" id="ARBA00023125"/>
    </source>
</evidence>
<evidence type="ECO:0000256" key="3">
    <source>
        <dbReference type="ARBA" id="ARBA00022578"/>
    </source>
</evidence>
<keyword evidence="3" id="KW-0815">Transposition</keyword>
<dbReference type="GO" id="GO:0006313">
    <property type="term" value="P:DNA transposition"/>
    <property type="evidence" value="ECO:0007669"/>
    <property type="project" value="InterPro"/>
</dbReference>
<dbReference type="Pfam" id="PF00872">
    <property type="entry name" value="Transposase_mut"/>
    <property type="match status" value="1"/>
</dbReference>
<gene>
    <name evidence="6" type="ORF">FRW55_01370</name>
</gene>
<comment type="similarity">
    <text evidence="2">Belongs to the transposase mutator family.</text>
</comment>
<keyword evidence="7" id="KW-1185">Reference proteome</keyword>
<keyword evidence="5" id="KW-0233">DNA recombination</keyword>
<evidence type="ECO:0000256" key="5">
    <source>
        <dbReference type="ARBA" id="ARBA00023172"/>
    </source>
</evidence>
<evidence type="ECO:0000313" key="7">
    <source>
        <dbReference type="Proteomes" id="UP000318927"/>
    </source>
</evidence>
<dbReference type="InterPro" id="IPR001207">
    <property type="entry name" value="Transposase_mutator"/>
</dbReference>
<keyword evidence="4" id="KW-0238">DNA-binding</keyword>